<accession>A0ABD1DXJ8</accession>
<evidence type="ECO:0000256" key="1">
    <source>
        <dbReference type="SAM" id="MobiDB-lite"/>
    </source>
</evidence>
<feature type="non-terminal residue" evidence="2">
    <location>
        <position position="46"/>
    </location>
</feature>
<dbReference type="AlphaFoldDB" id="A0ABD1DXJ8"/>
<evidence type="ECO:0000313" key="3">
    <source>
        <dbReference type="Proteomes" id="UP001562425"/>
    </source>
</evidence>
<evidence type="ECO:0000313" key="2">
    <source>
        <dbReference type="EMBL" id="KAL1404460.1"/>
    </source>
</evidence>
<name>A0ABD1DXJ8_CULPP</name>
<protein>
    <submittedName>
        <fullName evidence="2">Uncharacterized protein</fullName>
    </submittedName>
</protein>
<sequence length="46" mass="4564">SRTAATDGPVPARHPPEDRPDAPGGAHRAAAAATVDENLPAVPGPE</sequence>
<organism evidence="2 3">
    <name type="scientific">Culex pipiens pipiens</name>
    <name type="common">Northern house mosquito</name>
    <dbReference type="NCBI Taxonomy" id="38569"/>
    <lineage>
        <taxon>Eukaryota</taxon>
        <taxon>Metazoa</taxon>
        <taxon>Ecdysozoa</taxon>
        <taxon>Arthropoda</taxon>
        <taxon>Hexapoda</taxon>
        <taxon>Insecta</taxon>
        <taxon>Pterygota</taxon>
        <taxon>Neoptera</taxon>
        <taxon>Endopterygota</taxon>
        <taxon>Diptera</taxon>
        <taxon>Nematocera</taxon>
        <taxon>Culicoidea</taxon>
        <taxon>Culicidae</taxon>
        <taxon>Culicinae</taxon>
        <taxon>Culicini</taxon>
        <taxon>Culex</taxon>
        <taxon>Culex</taxon>
    </lineage>
</organism>
<keyword evidence="3" id="KW-1185">Reference proteome</keyword>
<gene>
    <name evidence="2" type="ORF">pipiens_020461</name>
</gene>
<feature type="region of interest" description="Disordered" evidence="1">
    <location>
        <begin position="1"/>
        <end position="46"/>
    </location>
</feature>
<feature type="non-terminal residue" evidence="2">
    <location>
        <position position="1"/>
    </location>
</feature>
<dbReference type="Proteomes" id="UP001562425">
    <property type="component" value="Unassembled WGS sequence"/>
</dbReference>
<reference evidence="2 3" key="1">
    <citation type="submission" date="2024-05" db="EMBL/GenBank/DDBJ databases">
        <title>Culex pipiens pipiens assembly and annotation.</title>
        <authorList>
            <person name="Alout H."/>
            <person name="Durand T."/>
        </authorList>
    </citation>
    <scope>NUCLEOTIDE SEQUENCE [LARGE SCALE GENOMIC DNA]</scope>
    <source>
        <strain evidence="2">HA-2024</strain>
        <tissue evidence="2">Whole body</tissue>
    </source>
</reference>
<comment type="caution">
    <text evidence="2">The sequence shown here is derived from an EMBL/GenBank/DDBJ whole genome shotgun (WGS) entry which is preliminary data.</text>
</comment>
<dbReference type="EMBL" id="JBEHCU010000403">
    <property type="protein sequence ID" value="KAL1404460.1"/>
    <property type="molecule type" value="Genomic_DNA"/>
</dbReference>
<proteinExistence type="predicted"/>
<feature type="compositionally biased region" description="Low complexity" evidence="1">
    <location>
        <begin position="22"/>
        <end position="33"/>
    </location>
</feature>